<keyword evidence="3" id="KW-0548">Nucleotidyltransferase</keyword>
<feature type="compositionally biased region" description="Basic and acidic residues" evidence="10">
    <location>
        <begin position="517"/>
        <end position="542"/>
    </location>
</feature>
<evidence type="ECO:0000256" key="4">
    <source>
        <dbReference type="ARBA" id="ARBA00022722"/>
    </source>
</evidence>
<dbReference type="Gene3D" id="1.10.340.70">
    <property type="match status" value="2"/>
</dbReference>
<dbReference type="Pfam" id="PF00665">
    <property type="entry name" value="rve"/>
    <property type="match status" value="2"/>
</dbReference>
<evidence type="ECO:0000313" key="14">
    <source>
        <dbReference type="EMBL" id="KAJ9568352.1"/>
    </source>
</evidence>
<dbReference type="InterPro" id="IPR050951">
    <property type="entry name" value="Retrovirus_Pol_polyprotein"/>
</dbReference>
<feature type="domain" description="Integrase catalytic" evidence="13">
    <location>
        <begin position="2887"/>
        <end position="3046"/>
    </location>
</feature>
<gene>
    <name evidence="14" type="ORF">OSB04_004318</name>
</gene>
<sequence>MPRKVRGEFFDLDPEIERTLRWQRKVQKELLKVLMADQEHPPSDEEDYSDEEELYQEQDIIQLANSKDGGIMDYAVPVLRQLHSGILKPKIKAAHFALKPLMFSMLQTNGQFGGTALEDPHSHLKSFMQISDSFRIPGVSSSALRLSLFPFSLRERTRAWYDSLEPDSITSWTQMAETFLKKYFPPTRNAKSRLDISTFKQWDDEAVPDAWERYKELLRKCPHHGIPYCIQLETFYNGLTPTAKGMLDATAGGAFTGVTYNEGFKILEKISNNSGHWADPRGVPPKRNAANVQDTDAYSALAEQVSNMVEMMKNLSNPNGNERAPKKQVRFVTCSYCQENHSFEDCPGNPESVNYVNHNNYTQTTGAFSPTYNSKWRDHPNLGWHSPALNPPMQKPHGQTNHPSQNNNHHQQQRHVHFQNQNHQSSSSSSHHRQNNQNDAPPTLEAMLKGFMAQTQASIKNLENQVGQIAQEIKKRPDGTLPSDTETPQRPGKEQVKVITLRSGKTLIENNQVKSHTPPEKKDKEKENTKTEPEKKKVEPEKTFASSSFTNSPQFSKESNKRPLTHAPLHEKSDLPLLFPDEPKKVQKRDKTLVSDVSQSGDSPKIHSIPSRLDAIPEKEPVIQQVVEYDALPTPPPAPEKTTTSASVGRYIPYPERLRNQKEEQQFKKFLDVFKQLHINIPLVEAIEQMPSYAKFLKDILNKKKKLTEYETVALTKECSALIANKIPPKMKDPGCFTIPCCIGGKNVGKALCDLGASINLMPLSIFKSLGIGEARPTTVTLSLADKTIAYPEGKIEDVLVQVDKFIFPADFIILDFEADNEVPLLLGRPFLATGRTLIDVQKGELTMRVHDQEVTFNVFNSLKYPDDREDCSTLSVIETWCENGCRRGMLGIDESDSESDEEDCEEIMMPKEVLAFETLEAEDRKTLVPSSDVAPDLELKQLPSHLKYAFLGDSGKLPVIISSSLESDQEEKLVQMLKQHKKAIAWTIADIKGISPTICQQKIILENKNFTSVEPQRRLNPVMKEVVKKEILKWLDAGIIYPIASSTCVSPVQCVPKKGGVTVVPNEKNELIPTRVVSGWRICMDYRRLNKVTQKDHFPLPFVDQMLDRLAGKEFYCFLDGYSGYNQIAIAPDDQEKTTFTCPYGTFAFRRMPFGLCNAPATFQRCMMSIFSDMLENSMEIFMDDFSVYGTSYDECLQNLEKCLERCEKTDLVLNWEKCHFMVEEDIVLGHLISKRGIEVDKAKLEVISKLPEPITVKGVRSFLGHAGFYRRFIKDFSKISKPLCVLLQHDQAFDFNEECKRAFKTLKEALVTAPIVTTPDWSQPFEIMCDASDWAVGAVLGQKKGKIFHSIYYASKTLNDAQLNYTTTEKELLAVVFAFEKFRAYLMGAKVIVHTDHAAIKYLISKKDAKPRLIRWVLLLQEFDLEIIDRKGVNNQVADHLSRLEKPKEIEQGSEICEVFPDERILAVNHFSVPWFADIVNYLACEIIPKEFNKYQRKKLIFDCKKYLWDDPYLFKICADQIIRRCIPKEEVTSIIHHCHSGPCGGHFGGQRTTSKILQSGFYWPSLHRDCHDFVKRCDECQRSGNISRRNEMPLNGILEIELFDVWGIDFMGPFPISNNCSYILVAVDYVSKWVEAMACHSNDAKTVVKFLHKHIFTRFGTPRALISDEGTHFINNLLEELLSKYNIQHRVATAYHPQTNGLAELSNREIKGILAKVVKPHRKDWASKLDDSLWAYRTAYKTPIGMSPFRLVFGKACHLPVELEHKAYWAIKELNMCLDEAGKKRTLQLCEMEEHRNASYENAKLYKENTKKWHDQRILPKELIEGQKVLLFNSKVKLFPGKFNSRWTGPFTIAKVYPYGVVDLIDPEREKLIKCLKRKNKKRKKQIQALEKDRKKQIKALEKQVQHKKRKEELQKAWEMGKSNKPIKMPFMPKSVLESSSSPTQSDLLVSFPVFTFPHFYWSHFQYLLSRTSTGHISSIYFPALLLNPSKDKDQTKWCEFHADHGHTTDECISLKKEIAYLKTNGHLKGIIGDEAKRPASPIHTKVVNCITGGSEVCGLTYSAAKRHTREGPEGYPIPEDSKTTAEKELDAAKLTFDQDDLSGVNQKHHDALVIQLTIGNCLTKRVLVDGGSSANVIFSDTLKIMGIDRSNIVRRTTTLVGFNGNATSTLGEIVLPVFAKGINKQTKFNVIDCPSAYNAILGRPWIHDMKAVPSTYHQKIKFPSPWGVQEIVSEKKIARKIREVKYPDWLANVVVVQKKNGKWRVCIDFTDLNKACPKDPFPLPHIDTMVDATAGHELLTFMDAYSGYNQILMHTDDQEKTAFMTDKGIYCYKVMPFGLKNAGSTYQRLVNMMFKEHLGRTMEVYIDDMLVKSERSHDHIDHLKQSFDILRQYKMKLNPTKCSFGVRAGKFLGYMVTQRGIEASPEQIKAIKEIQSPRNVKEYMASPPLLTKPIEGESLQLYLAVSNNAVSAVLVREDDQQQHPIYYISKSFLNAETRYTSMEKLLLGLVTAAKKLRHYFESHHIIVVTNYPLKTVLRKPELTGRLAKWSIYLSGFDLTYKPRTAIKSQALADFVAEFSPEVEPPSHDEINNVMIQDNQPWTLYVDGSSNIRGSGLGIVLKSSHGGNMVYSIRCEFKATNNEAEYEALIAGLEIAYNSGARCLHVRSDSLLVVNQINGDFQAKDSKMMVYLEIAKESIARFEKFSIEQIPRDLNVQADALANLGSAFNEPTLENIPIIHLTMSSIEAKEKVQMVEEVYNWSLDMWNYLKYDTLPDDKMEARKTKVKASRYTIFEGRLYRKSTSGLILRCITSQKHMNQILQEMHDGECGNHSGGRSLANRISRQGYYWPTLREDAMRYVQKCDACQKHSGMSHLPSEPLHSVLIPWPFMRWGMDIVGKLPPAPGQKVYLLVLTDYFSKWIEAAAFSQVRDKEVISFIQTNIIYRFGVPSEIMCDNGSQFISERTRKFCDERGIRLITSTPRYPQSNDLAESSNKVIINSIRKRLKEAKGRWVEELPSVLWANRTTPRTSTGQTPFSLVYGCEAVLPIESQLPIARHRTMDQNVINLHYDLDALEELREKAFQKMALQKAMVERHFNKKVKAKIFQVGDYILRQVFQNTQELNAGKLSIKWEGPYIISKIMGNGAYKLKTIEGKEIPRSWNATHLKRYYF</sequence>
<keyword evidence="15" id="KW-1185">Reference proteome</keyword>
<dbReference type="PANTHER" id="PTHR37984:SF5">
    <property type="entry name" value="PROTEIN NYNRIN-LIKE"/>
    <property type="match status" value="1"/>
</dbReference>
<protein>
    <recommendedName>
        <fullName evidence="1">RNA-directed DNA polymerase</fullName>
        <ecNumber evidence="1">2.7.7.49</ecNumber>
    </recommendedName>
</protein>
<dbReference type="InterPro" id="IPR043502">
    <property type="entry name" value="DNA/RNA_pol_sf"/>
</dbReference>
<dbReference type="InterPro" id="IPR041588">
    <property type="entry name" value="Integrase_H2C2"/>
</dbReference>
<evidence type="ECO:0000256" key="10">
    <source>
        <dbReference type="SAM" id="MobiDB-lite"/>
    </source>
</evidence>
<name>A0AA38WP00_9ASTR</name>
<dbReference type="Gene3D" id="3.30.70.270">
    <property type="match status" value="3"/>
</dbReference>
<comment type="caution">
    <text evidence="14">The sequence shown here is derived from an EMBL/GenBank/DDBJ whole genome shotgun (WGS) entry which is preliminary data.</text>
</comment>
<feature type="domain" description="RNase H type-1" evidence="12">
    <location>
        <begin position="2601"/>
        <end position="2730"/>
    </location>
</feature>
<feature type="region of interest" description="Disordered" evidence="10">
    <location>
        <begin position="472"/>
        <end position="588"/>
    </location>
</feature>
<dbReference type="Gene3D" id="2.40.70.10">
    <property type="entry name" value="Acid Proteases"/>
    <property type="match status" value="1"/>
</dbReference>
<evidence type="ECO:0000256" key="2">
    <source>
        <dbReference type="ARBA" id="ARBA00022679"/>
    </source>
</evidence>
<feature type="domain" description="Integrase catalytic" evidence="13">
    <location>
        <begin position="1592"/>
        <end position="1759"/>
    </location>
</feature>
<evidence type="ECO:0000259" key="11">
    <source>
        <dbReference type="PROSITE" id="PS50878"/>
    </source>
</evidence>
<dbReference type="Proteomes" id="UP001172457">
    <property type="component" value="Chromosome 1"/>
</dbReference>
<dbReference type="Pfam" id="PF03732">
    <property type="entry name" value="Retrotrans_gag"/>
    <property type="match status" value="1"/>
</dbReference>
<evidence type="ECO:0000256" key="9">
    <source>
        <dbReference type="SAM" id="Coils"/>
    </source>
</evidence>
<dbReference type="GO" id="GO:0003676">
    <property type="term" value="F:nucleic acid binding"/>
    <property type="evidence" value="ECO:0007669"/>
    <property type="project" value="InterPro"/>
</dbReference>
<evidence type="ECO:0000256" key="8">
    <source>
        <dbReference type="ARBA" id="ARBA00023172"/>
    </source>
</evidence>
<dbReference type="CDD" id="cd09279">
    <property type="entry name" value="RNase_HI_like"/>
    <property type="match status" value="1"/>
</dbReference>
<dbReference type="InterPro" id="IPR043128">
    <property type="entry name" value="Rev_trsase/Diguanyl_cyclase"/>
</dbReference>
<dbReference type="CDD" id="cd01647">
    <property type="entry name" value="RT_LTR"/>
    <property type="match status" value="2"/>
</dbReference>
<dbReference type="CDD" id="cd00303">
    <property type="entry name" value="retropepsin_like"/>
    <property type="match status" value="2"/>
</dbReference>
<dbReference type="FunFam" id="3.30.420.10:FF:000032">
    <property type="entry name" value="Retrovirus-related Pol polyprotein from transposon 297-like Protein"/>
    <property type="match status" value="2"/>
</dbReference>
<dbReference type="CDD" id="cd09274">
    <property type="entry name" value="RNase_HI_RT_Ty3"/>
    <property type="match status" value="2"/>
</dbReference>
<dbReference type="InterPro" id="IPR000477">
    <property type="entry name" value="RT_dom"/>
</dbReference>
<dbReference type="Pfam" id="PF17917">
    <property type="entry name" value="RT_RNaseH"/>
    <property type="match status" value="2"/>
</dbReference>
<dbReference type="InterPro" id="IPR012337">
    <property type="entry name" value="RNaseH-like_sf"/>
</dbReference>
<dbReference type="GO" id="GO:0004523">
    <property type="term" value="F:RNA-DNA hybrid ribonuclease activity"/>
    <property type="evidence" value="ECO:0007669"/>
    <property type="project" value="InterPro"/>
</dbReference>
<dbReference type="EMBL" id="JARYMX010000001">
    <property type="protein sequence ID" value="KAJ9568352.1"/>
    <property type="molecule type" value="Genomic_DNA"/>
</dbReference>
<evidence type="ECO:0000259" key="12">
    <source>
        <dbReference type="PROSITE" id="PS50879"/>
    </source>
</evidence>
<keyword evidence="5" id="KW-0255">Endonuclease</keyword>
<proteinExistence type="predicted"/>
<keyword evidence="6" id="KW-0378">Hydrolase</keyword>
<keyword evidence="8" id="KW-0233">DNA recombination</keyword>
<dbReference type="EC" id="2.7.7.49" evidence="1"/>
<dbReference type="SUPFAM" id="SSF50630">
    <property type="entry name" value="Acid proteases"/>
    <property type="match status" value="1"/>
</dbReference>
<keyword evidence="7" id="KW-0695">RNA-directed DNA polymerase</keyword>
<feature type="region of interest" description="Disordered" evidence="10">
    <location>
        <begin position="379"/>
        <end position="442"/>
    </location>
</feature>
<evidence type="ECO:0000256" key="7">
    <source>
        <dbReference type="ARBA" id="ARBA00022918"/>
    </source>
</evidence>
<feature type="compositionally biased region" description="Low complexity" evidence="10">
    <location>
        <begin position="399"/>
        <end position="410"/>
    </location>
</feature>
<dbReference type="InterPro" id="IPR005162">
    <property type="entry name" value="Retrotrans_gag_dom"/>
</dbReference>
<dbReference type="PROSITE" id="PS50879">
    <property type="entry name" value="RNASE_H_1"/>
    <property type="match status" value="1"/>
</dbReference>
<dbReference type="InterPro" id="IPR002156">
    <property type="entry name" value="RNaseH_domain"/>
</dbReference>
<dbReference type="GO" id="GO:0003964">
    <property type="term" value="F:RNA-directed DNA polymerase activity"/>
    <property type="evidence" value="ECO:0007669"/>
    <property type="project" value="UniProtKB-KW"/>
</dbReference>
<dbReference type="InterPro" id="IPR001584">
    <property type="entry name" value="Integrase_cat-core"/>
</dbReference>
<dbReference type="PROSITE" id="PS50878">
    <property type="entry name" value="RT_POL"/>
    <property type="match status" value="1"/>
</dbReference>
<dbReference type="SUPFAM" id="SSF53098">
    <property type="entry name" value="Ribonuclease H-like"/>
    <property type="match status" value="3"/>
</dbReference>
<accession>A0AA38WP00</accession>
<feature type="coiled-coil region" evidence="9">
    <location>
        <begin position="1876"/>
        <end position="1914"/>
    </location>
</feature>
<reference evidence="14" key="1">
    <citation type="submission" date="2023-03" db="EMBL/GenBank/DDBJ databases">
        <title>Chromosome-scale reference genome and RAD-based genetic map of yellow starthistle (Centaurea solstitialis) reveal putative structural variation and QTLs associated with invader traits.</title>
        <authorList>
            <person name="Reatini B."/>
            <person name="Cang F.A."/>
            <person name="Jiang Q."/>
            <person name="Mckibben M.T.W."/>
            <person name="Barker M.S."/>
            <person name="Rieseberg L.H."/>
            <person name="Dlugosch K.M."/>
        </authorList>
    </citation>
    <scope>NUCLEOTIDE SEQUENCE</scope>
    <source>
        <strain evidence="14">CAN-66</strain>
        <tissue evidence="14">Leaf</tissue>
    </source>
</reference>
<dbReference type="Gene3D" id="3.30.420.10">
    <property type="entry name" value="Ribonuclease H-like superfamily/Ribonuclease H"/>
    <property type="match status" value="3"/>
</dbReference>
<dbReference type="Pfam" id="PF17921">
    <property type="entry name" value="Integrase_H2C2"/>
    <property type="match status" value="2"/>
</dbReference>
<dbReference type="GO" id="GO:0015074">
    <property type="term" value="P:DNA integration"/>
    <property type="evidence" value="ECO:0007669"/>
    <property type="project" value="InterPro"/>
</dbReference>
<feature type="compositionally biased region" description="Low complexity" evidence="10">
    <location>
        <begin position="418"/>
        <end position="429"/>
    </location>
</feature>
<keyword evidence="4" id="KW-0540">Nuclease</keyword>
<feature type="domain" description="Reverse transcriptase" evidence="11">
    <location>
        <begin position="2241"/>
        <end position="2420"/>
    </location>
</feature>
<organism evidence="14 15">
    <name type="scientific">Centaurea solstitialis</name>
    <name type="common">yellow star-thistle</name>
    <dbReference type="NCBI Taxonomy" id="347529"/>
    <lineage>
        <taxon>Eukaryota</taxon>
        <taxon>Viridiplantae</taxon>
        <taxon>Streptophyta</taxon>
        <taxon>Embryophyta</taxon>
        <taxon>Tracheophyta</taxon>
        <taxon>Spermatophyta</taxon>
        <taxon>Magnoliopsida</taxon>
        <taxon>eudicotyledons</taxon>
        <taxon>Gunneridae</taxon>
        <taxon>Pentapetalae</taxon>
        <taxon>asterids</taxon>
        <taxon>campanulids</taxon>
        <taxon>Asterales</taxon>
        <taxon>Asteraceae</taxon>
        <taxon>Carduoideae</taxon>
        <taxon>Cardueae</taxon>
        <taxon>Centaureinae</taxon>
        <taxon>Centaurea</taxon>
    </lineage>
</organism>
<keyword evidence="2" id="KW-0808">Transferase</keyword>
<feature type="compositionally biased region" description="Polar residues" evidence="10">
    <location>
        <begin position="544"/>
        <end position="557"/>
    </location>
</feature>
<dbReference type="GO" id="GO:0006310">
    <property type="term" value="P:DNA recombination"/>
    <property type="evidence" value="ECO:0007669"/>
    <property type="project" value="UniProtKB-KW"/>
</dbReference>
<dbReference type="InterPro" id="IPR021109">
    <property type="entry name" value="Peptidase_aspartic_dom_sf"/>
</dbReference>
<dbReference type="Pfam" id="PF13456">
    <property type="entry name" value="RVT_3"/>
    <property type="match status" value="1"/>
</dbReference>
<dbReference type="SUPFAM" id="SSF56672">
    <property type="entry name" value="DNA/RNA polymerases"/>
    <property type="match status" value="2"/>
</dbReference>
<dbReference type="InterPro" id="IPR036397">
    <property type="entry name" value="RNaseH_sf"/>
</dbReference>
<evidence type="ECO:0000256" key="6">
    <source>
        <dbReference type="ARBA" id="ARBA00022801"/>
    </source>
</evidence>
<dbReference type="PROSITE" id="PS50994">
    <property type="entry name" value="INTEGRASE"/>
    <property type="match status" value="2"/>
</dbReference>
<evidence type="ECO:0000256" key="5">
    <source>
        <dbReference type="ARBA" id="ARBA00022759"/>
    </source>
</evidence>
<dbReference type="Gene3D" id="3.10.10.10">
    <property type="entry name" value="HIV Type 1 Reverse Transcriptase, subunit A, domain 1"/>
    <property type="match status" value="2"/>
</dbReference>
<dbReference type="PANTHER" id="PTHR37984">
    <property type="entry name" value="PROTEIN CBG26694"/>
    <property type="match status" value="1"/>
</dbReference>
<evidence type="ECO:0000256" key="3">
    <source>
        <dbReference type="ARBA" id="ARBA00022695"/>
    </source>
</evidence>
<dbReference type="FunFam" id="3.30.70.270:FF:000020">
    <property type="entry name" value="Transposon Tf2-6 polyprotein-like Protein"/>
    <property type="match status" value="1"/>
</dbReference>
<dbReference type="InterPro" id="IPR041373">
    <property type="entry name" value="RT_RNaseH"/>
</dbReference>
<evidence type="ECO:0000259" key="13">
    <source>
        <dbReference type="PROSITE" id="PS50994"/>
    </source>
</evidence>
<evidence type="ECO:0000313" key="15">
    <source>
        <dbReference type="Proteomes" id="UP001172457"/>
    </source>
</evidence>
<dbReference type="FunFam" id="3.10.20.370:FF:000001">
    <property type="entry name" value="Retrovirus-related Pol polyprotein from transposon 17.6-like protein"/>
    <property type="match status" value="1"/>
</dbReference>
<keyword evidence="9" id="KW-0175">Coiled coil</keyword>
<evidence type="ECO:0000256" key="1">
    <source>
        <dbReference type="ARBA" id="ARBA00012493"/>
    </source>
</evidence>
<dbReference type="Pfam" id="PF00078">
    <property type="entry name" value="RVT_1"/>
    <property type="match status" value="2"/>
</dbReference>